<dbReference type="CDD" id="cd00082">
    <property type="entry name" value="HisKA"/>
    <property type="match status" value="1"/>
</dbReference>
<dbReference type="RefSeq" id="WP_135153506.1">
    <property type="nucleotide sequence ID" value="NZ_SOMN01000029.1"/>
</dbReference>
<dbReference type="CDD" id="cd12913">
    <property type="entry name" value="PDC1_MCP_like"/>
    <property type="match status" value="1"/>
</dbReference>
<feature type="transmembrane region" description="Helical" evidence="14">
    <location>
        <begin position="369"/>
        <end position="387"/>
    </location>
</feature>
<evidence type="ECO:0000256" key="1">
    <source>
        <dbReference type="ARBA" id="ARBA00000085"/>
    </source>
</evidence>
<dbReference type="PROSITE" id="PS50109">
    <property type="entry name" value="HIS_KIN"/>
    <property type="match status" value="1"/>
</dbReference>
<dbReference type="InterPro" id="IPR036097">
    <property type="entry name" value="HisK_dim/P_sf"/>
</dbReference>
<evidence type="ECO:0000256" key="13">
    <source>
        <dbReference type="ARBA" id="ARBA00023136"/>
    </source>
</evidence>
<dbReference type="GO" id="GO:0016036">
    <property type="term" value="P:cellular response to phosphate starvation"/>
    <property type="evidence" value="ECO:0007669"/>
    <property type="project" value="TreeGrafter"/>
</dbReference>
<dbReference type="AlphaFoldDB" id="A0A4Y8LU41"/>
<dbReference type="Gene3D" id="3.30.450.20">
    <property type="entry name" value="PAS domain"/>
    <property type="match status" value="2"/>
</dbReference>
<dbReference type="SUPFAM" id="SSF55874">
    <property type="entry name" value="ATPase domain of HSP90 chaperone/DNA topoisomerase II/histidine kinase"/>
    <property type="match status" value="1"/>
</dbReference>
<dbReference type="Gene3D" id="6.10.340.10">
    <property type="match status" value="1"/>
</dbReference>
<evidence type="ECO:0000256" key="3">
    <source>
        <dbReference type="ARBA" id="ARBA00012438"/>
    </source>
</evidence>
<keyword evidence="10" id="KW-0067">ATP-binding</keyword>
<evidence type="ECO:0000256" key="9">
    <source>
        <dbReference type="ARBA" id="ARBA00022777"/>
    </source>
</evidence>
<dbReference type="InterPro" id="IPR003594">
    <property type="entry name" value="HATPase_dom"/>
</dbReference>
<keyword evidence="4" id="KW-1003">Cell membrane</keyword>
<evidence type="ECO:0000256" key="6">
    <source>
        <dbReference type="ARBA" id="ARBA00022679"/>
    </source>
</evidence>
<dbReference type="GO" id="GO:0005886">
    <property type="term" value="C:plasma membrane"/>
    <property type="evidence" value="ECO:0007669"/>
    <property type="project" value="UniProtKB-SubCell"/>
</dbReference>
<protein>
    <recommendedName>
        <fullName evidence="3">histidine kinase</fullName>
        <ecNumber evidence="3">2.7.13.3</ecNumber>
    </recommendedName>
</protein>
<dbReference type="SUPFAM" id="SSF158472">
    <property type="entry name" value="HAMP domain-like"/>
    <property type="match status" value="1"/>
</dbReference>
<evidence type="ECO:0000313" key="18">
    <source>
        <dbReference type="Proteomes" id="UP000297900"/>
    </source>
</evidence>
<keyword evidence="12" id="KW-0902">Two-component regulatory system</keyword>
<feature type="domain" description="HAMP" evidence="16">
    <location>
        <begin position="388"/>
        <end position="440"/>
    </location>
</feature>
<organism evidence="17 18">
    <name type="scientific">Cohnella luojiensis</name>
    <dbReference type="NCBI Taxonomy" id="652876"/>
    <lineage>
        <taxon>Bacteria</taxon>
        <taxon>Bacillati</taxon>
        <taxon>Bacillota</taxon>
        <taxon>Bacilli</taxon>
        <taxon>Bacillales</taxon>
        <taxon>Paenibacillaceae</taxon>
        <taxon>Cohnella</taxon>
    </lineage>
</organism>
<dbReference type="InterPro" id="IPR033479">
    <property type="entry name" value="dCache_1"/>
</dbReference>
<evidence type="ECO:0000256" key="4">
    <source>
        <dbReference type="ARBA" id="ARBA00022475"/>
    </source>
</evidence>
<evidence type="ECO:0000313" key="17">
    <source>
        <dbReference type="EMBL" id="TFE23974.1"/>
    </source>
</evidence>
<keyword evidence="11 14" id="KW-1133">Transmembrane helix</keyword>
<dbReference type="InterPro" id="IPR050351">
    <property type="entry name" value="BphY/WalK/GraS-like"/>
</dbReference>
<reference evidence="17 18" key="1">
    <citation type="submission" date="2019-03" db="EMBL/GenBank/DDBJ databases">
        <title>Cohnella endophytica sp. nov., a novel endophytic bacterium isolated from bark of Sonneratia apetala.</title>
        <authorList>
            <person name="Tuo L."/>
        </authorList>
    </citation>
    <scope>NUCLEOTIDE SEQUENCE [LARGE SCALE GENOMIC DNA]</scope>
    <source>
        <strain evidence="17 18">CCTCC AB 208254</strain>
    </source>
</reference>
<keyword evidence="13 14" id="KW-0472">Membrane</keyword>
<dbReference type="SMART" id="SM00387">
    <property type="entry name" value="HATPase_c"/>
    <property type="match status" value="1"/>
</dbReference>
<keyword evidence="5" id="KW-0597">Phosphoprotein</keyword>
<dbReference type="EMBL" id="SOMN01000029">
    <property type="protein sequence ID" value="TFE23974.1"/>
    <property type="molecule type" value="Genomic_DNA"/>
</dbReference>
<dbReference type="SUPFAM" id="SSF103190">
    <property type="entry name" value="Sensory domain-like"/>
    <property type="match status" value="1"/>
</dbReference>
<dbReference type="InterPro" id="IPR003661">
    <property type="entry name" value="HisK_dim/P_dom"/>
</dbReference>
<sequence length="709" mass="80199">MRFKLRRNRTLAAQILLFMLLGSLLPLIILGVLNGQTARAHFNLYSESQLGLTEAQYIELYETYLKEQVNVINAELQKIENAVEDIRAVSEAVFSESDKDSVAPVQLNEIKNGLYLRFVPLEGQSFQQLYSVRDSEHIKKDLSKSMSLDPIFASEIKRNPNILAIYYIHPEGAFNYFSSTMKVIDNRDNIDWGNLSVGNLPYYQDALTIKPNENKVVWSKPYEDVASNDIYMFTASAPIYDQEGQLRGVVAADVSITDFVQNILNVQFNDEYAYAFLLGKDHRLITIQNRGQTDFARLSLNLSTSWDGIDGYTELKANGQTKMLFTKTVPSTGWMLAYVIPKEHLLSAVTKSSRELTNQTNQHLIKQNLLITLAAVVICILLSIFLWRKISRPIQSLKNAFIDVGNGNFSVSTNGSPFHEFDHLSKTFNRMSERIGELMGAQIQLNEELEGKVTERTLALSDLNEELQLRIEELIRIEGWRKKWISHISHDLKTPSTVAQGYIDAILDGKIPADQSERYLVKIEQRIQTITALVKDLNDLSLLETGQINPILIPIDADDFFEALMYKWSDPLTWRDTILVREPGQSRATIQADEHLVGRVVDNLVSNAMKYSPSQSRVVWSIRESNGFVYLVIKDEGIGIPEEAIPYIFDSFYRVDSSRNSRIPGSGLGLTIAREIMLLHGGTIEAFNNPDAGCTFIAGFPFNNVQTRS</sequence>
<dbReference type="Gene3D" id="3.30.565.10">
    <property type="entry name" value="Histidine kinase-like ATPase, C-terminal domain"/>
    <property type="match status" value="1"/>
</dbReference>
<keyword evidence="7 14" id="KW-0812">Transmembrane</keyword>
<dbReference type="PRINTS" id="PR00344">
    <property type="entry name" value="BCTRLSENSOR"/>
</dbReference>
<keyword evidence="6" id="KW-0808">Transferase</keyword>
<evidence type="ECO:0000256" key="10">
    <source>
        <dbReference type="ARBA" id="ARBA00022840"/>
    </source>
</evidence>
<dbReference type="InterPro" id="IPR005467">
    <property type="entry name" value="His_kinase_dom"/>
</dbReference>
<dbReference type="InterPro" id="IPR036890">
    <property type="entry name" value="HATPase_C_sf"/>
</dbReference>
<proteinExistence type="predicted"/>
<evidence type="ECO:0000256" key="11">
    <source>
        <dbReference type="ARBA" id="ARBA00022989"/>
    </source>
</evidence>
<dbReference type="Pfam" id="PF00672">
    <property type="entry name" value="HAMP"/>
    <property type="match status" value="1"/>
</dbReference>
<evidence type="ECO:0000256" key="7">
    <source>
        <dbReference type="ARBA" id="ARBA00022692"/>
    </source>
</evidence>
<dbReference type="SMART" id="SM00304">
    <property type="entry name" value="HAMP"/>
    <property type="match status" value="1"/>
</dbReference>
<dbReference type="InterPro" id="IPR029151">
    <property type="entry name" value="Sensor-like_sf"/>
</dbReference>
<dbReference type="GO" id="GO:0004721">
    <property type="term" value="F:phosphoprotein phosphatase activity"/>
    <property type="evidence" value="ECO:0007669"/>
    <property type="project" value="TreeGrafter"/>
</dbReference>
<dbReference type="PROSITE" id="PS50885">
    <property type="entry name" value="HAMP"/>
    <property type="match status" value="1"/>
</dbReference>
<keyword evidence="9 17" id="KW-0418">Kinase</keyword>
<dbReference type="SUPFAM" id="SSF47384">
    <property type="entry name" value="Homodimeric domain of signal transducing histidine kinase"/>
    <property type="match status" value="1"/>
</dbReference>
<keyword evidence="8" id="KW-0547">Nucleotide-binding</keyword>
<dbReference type="InterPro" id="IPR004358">
    <property type="entry name" value="Sig_transdc_His_kin-like_C"/>
</dbReference>
<evidence type="ECO:0000256" key="2">
    <source>
        <dbReference type="ARBA" id="ARBA00004651"/>
    </source>
</evidence>
<accession>A0A4Y8LU41</accession>
<name>A0A4Y8LU41_9BACL</name>
<dbReference type="CDD" id="cd00075">
    <property type="entry name" value="HATPase"/>
    <property type="match status" value="1"/>
</dbReference>
<dbReference type="PANTHER" id="PTHR45453:SF1">
    <property type="entry name" value="PHOSPHATE REGULON SENSOR PROTEIN PHOR"/>
    <property type="match status" value="1"/>
</dbReference>
<evidence type="ECO:0000256" key="5">
    <source>
        <dbReference type="ARBA" id="ARBA00022553"/>
    </source>
</evidence>
<evidence type="ECO:0000259" key="16">
    <source>
        <dbReference type="PROSITE" id="PS50885"/>
    </source>
</evidence>
<dbReference type="OrthoDB" id="2485714at2"/>
<feature type="domain" description="Histidine kinase" evidence="15">
    <location>
        <begin position="487"/>
        <end position="704"/>
    </location>
</feature>
<evidence type="ECO:0000256" key="12">
    <source>
        <dbReference type="ARBA" id="ARBA00023012"/>
    </source>
</evidence>
<dbReference type="Pfam" id="PF00512">
    <property type="entry name" value="HisKA"/>
    <property type="match status" value="1"/>
</dbReference>
<dbReference type="InterPro" id="IPR003660">
    <property type="entry name" value="HAMP_dom"/>
</dbReference>
<dbReference type="EC" id="2.7.13.3" evidence="3"/>
<evidence type="ECO:0000259" key="15">
    <source>
        <dbReference type="PROSITE" id="PS50109"/>
    </source>
</evidence>
<comment type="subcellular location">
    <subcellularLocation>
        <location evidence="2">Cell membrane</location>
        <topology evidence="2">Multi-pass membrane protein</topology>
    </subcellularLocation>
</comment>
<evidence type="ECO:0000256" key="14">
    <source>
        <dbReference type="SAM" id="Phobius"/>
    </source>
</evidence>
<dbReference type="FunFam" id="3.30.565.10:FF:000006">
    <property type="entry name" value="Sensor histidine kinase WalK"/>
    <property type="match status" value="1"/>
</dbReference>
<gene>
    <name evidence="17" type="ORF">E2980_17315</name>
</gene>
<dbReference type="Proteomes" id="UP000297900">
    <property type="component" value="Unassembled WGS sequence"/>
</dbReference>
<comment type="catalytic activity">
    <reaction evidence="1">
        <text>ATP + protein L-histidine = ADP + protein N-phospho-L-histidine.</text>
        <dbReference type="EC" id="2.7.13.3"/>
    </reaction>
</comment>
<evidence type="ECO:0000256" key="8">
    <source>
        <dbReference type="ARBA" id="ARBA00022741"/>
    </source>
</evidence>
<dbReference type="Gene3D" id="1.10.287.130">
    <property type="match status" value="1"/>
</dbReference>
<dbReference type="CDD" id="cd06225">
    <property type="entry name" value="HAMP"/>
    <property type="match status" value="1"/>
</dbReference>
<dbReference type="GO" id="GO:0005524">
    <property type="term" value="F:ATP binding"/>
    <property type="evidence" value="ECO:0007669"/>
    <property type="project" value="UniProtKB-KW"/>
</dbReference>
<keyword evidence="18" id="KW-1185">Reference proteome</keyword>
<dbReference type="Pfam" id="PF02743">
    <property type="entry name" value="dCache_1"/>
    <property type="match status" value="1"/>
</dbReference>
<dbReference type="Pfam" id="PF02518">
    <property type="entry name" value="HATPase_c"/>
    <property type="match status" value="1"/>
</dbReference>
<dbReference type="GO" id="GO:0000155">
    <property type="term" value="F:phosphorelay sensor kinase activity"/>
    <property type="evidence" value="ECO:0007669"/>
    <property type="project" value="InterPro"/>
</dbReference>
<comment type="caution">
    <text evidence="17">The sequence shown here is derived from an EMBL/GenBank/DDBJ whole genome shotgun (WGS) entry which is preliminary data.</text>
</comment>
<dbReference type="SMART" id="SM00388">
    <property type="entry name" value="HisKA"/>
    <property type="match status" value="1"/>
</dbReference>
<dbReference type="PANTHER" id="PTHR45453">
    <property type="entry name" value="PHOSPHATE REGULON SENSOR PROTEIN PHOR"/>
    <property type="match status" value="1"/>
</dbReference>